<gene>
    <name evidence="1" type="ORF">EZS28_027050</name>
</gene>
<accession>A0A5J4V5L8</accession>
<sequence>MLFPNQPLVYEEYRNNFNYANPNLYKKENMSKHLARTMSNGIPAYGFGQFYDVDGCAAWEIGISCCCGGCQRCYVGDWEHFFCLCLTCDGCCFYGLYQICCHTDIVIAEHNSEIRRIAHQAYDEKYKNRLPPGIPLQPPSGFPLGPPGQIFYGQPGQQYLPPQNQYPGGFLQNNQNGNQI</sequence>
<dbReference type="EMBL" id="SNRW01009831">
    <property type="protein sequence ID" value="KAA6377425.1"/>
    <property type="molecule type" value="Genomic_DNA"/>
</dbReference>
<evidence type="ECO:0000313" key="1">
    <source>
        <dbReference type="EMBL" id="KAA6377425.1"/>
    </source>
</evidence>
<comment type="caution">
    <text evidence="1">The sequence shown here is derived from an EMBL/GenBank/DDBJ whole genome shotgun (WGS) entry which is preliminary data.</text>
</comment>
<dbReference type="Proteomes" id="UP000324800">
    <property type="component" value="Unassembled WGS sequence"/>
</dbReference>
<proteinExistence type="predicted"/>
<dbReference type="AlphaFoldDB" id="A0A5J4V5L8"/>
<name>A0A5J4V5L8_9EUKA</name>
<organism evidence="1 2">
    <name type="scientific">Streblomastix strix</name>
    <dbReference type="NCBI Taxonomy" id="222440"/>
    <lineage>
        <taxon>Eukaryota</taxon>
        <taxon>Metamonada</taxon>
        <taxon>Preaxostyla</taxon>
        <taxon>Oxymonadida</taxon>
        <taxon>Streblomastigidae</taxon>
        <taxon>Streblomastix</taxon>
    </lineage>
</organism>
<evidence type="ECO:0000313" key="2">
    <source>
        <dbReference type="Proteomes" id="UP000324800"/>
    </source>
</evidence>
<protein>
    <submittedName>
        <fullName evidence="1">Uncharacterized protein</fullName>
    </submittedName>
</protein>
<reference evidence="1 2" key="1">
    <citation type="submission" date="2019-03" db="EMBL/GenBank/DDBJ databases">
        <title>Single cell metagenomics reveals metabolic interactions within the superorganism composed of flagellate Streblomastix strix and complex community of Bacteroidetes bacteria on its surface.</title>
        <authorList>
            <person name="Treitli S.C."/>
            <person name="Kolisko M."/>
            <person name="Husnik F."/>
            <person name="Keeling P."/>
            <person name="Hampl V."/>
        </authorList>
    </citation>
    <scope>NUCLEOTIDE SEQUENCE [LARGE SCALE GENOMIC DNA]</scope>
    <source>
        <strain evidence="1">ST1C</strain>
    </source>
</reference>